<dbReference type="Pfam" id="PF13342">
    <property type="entry name" value="Toprim_Crpt"/>
    <property type="match status" value="1"/>
</dbReference>
<dbReference type="Pfam" id="PF01751">
    <property type="entry name" value="Toprim"/>
    <property type="match status" value="1"/>
</dbReference>
<evidence type="ECO:0000259" key="13">
    <source>
        <dbReference type="PROSITE" id="PS50880"/>
    </source>
</evidence>
<dbReference type="GO" id="GO:0003677">
    <property type="term" value="F:DNA binding"/>
    <property type="evidence" value="ECO:0007669"/>
    <property type="project" value="UniProtKB-KW"/>
</dbReference>
<dbReference type="InterPro" id="IPR013826">
    <property type="entry name" value="Topo_IA_cen_sub3"/>
</dbReference>
<dbReference type="NCBIfam" id="TIGR01056">
    <property type="entry name" value="topB"/>
    <property type="match status" value="1"/>
</dbReference>
<dbReference type="PANTHER" id="PTHR11390">
    <property type="entry name" value="PROKARYOTIC DNA TOPOISOMERASE"/>
    <property type="match status" value="1"/>
</dbReference>
<dbReference type="InterPro" id="IPR003601">
    <property type="entry name" value="Topo_IA_2"/>
</dbReference>
<dbReference type="InterPro" id="IPR013497">
    <property type="entry name" value="Topo_IA_cen"/>
</dbReference>
<dbReference type="RefSeq" id="WP_102228148.1">
    <property type="nucleotide sequence ID" value="NZ_PNFY01000058.1"/>
</dbReference>
<dbReference type="STRING" id="84521.SAMN04487994_10911"/>
<keyword evidence="7" id="KW-0238">DNA-binding</keyword>
<evidence type="ECO:0000256" key="9">
    <source>
        <dbReference type="ARBA" id="ARBA00030003"/>
    </source>
</evidence>
<dbReference type="EC" id="5.6.2.1" evidence="3"/>
<sequence length="704" mass="80946">MNTVILAEKPSQAQSYAEAFKQSKKKNGYFEVSDDELPSAIITYGYGHLVSLAEPEKYNKDWKKWSLEQLPMFPDQYKFEVSKGAAKQFNIVKKHLDNADTIIIGTDSDREGENIARSIINLSGNGKKDIKRLWLNSLETDEIRKGLKNLKDGKQFYSTYKEAQTRQIADWLVGMNLSRLYTLYMQNNGLNGVFSIGRVQTPTLFMIYQRNQEIENFVSKPFYELYGTFYTEKGEYEGKYSGRFDTEDELNDFLRENNIDSISKLNRAKVKNVDVKEKRQQAPRLFSLSDLQATANKRFKYSASKTLSVAQSLYDKKVLSYPRTDTNYIGSPEFNYLKNNLNSYLNLANAEIKTPQLEENVRFVNGKKVQEHYAIIPTKTLPELEKLTKDEKNIYLLVLLRTLAIFETPYIYEETKIETLIDDVLFKTTGKVEIDKGWKRLYKNGSKKEKQEKELPKVSVGDQYNSSITKKEGKTQPPKYYTQGTIITAMKNIGRSVEDEENKEILKEAEGIGTEATRANILDTLKKQDYITIKSNNIYVTEKGKTLCEVVKEDEISDVNMTAQWERYLKKIKNNQGTQEAFLGSIERFIEHLIEKVPKTFSNSNIKEHAKAIQSEKTVGICPKCGESILDKGKFYGCTGFIEKDCKFSLPKKWSKKTIPKTNIKQLIEKGETTEIKGFKSKKGHNFSAKLKLEGVKLQFVFDN</sequence>
<evidence type="ECO:0000259" key="14">
    <source>
        <dbReference type="PROSITE" id="PS52039"/>
    </source>
</evidence>
<dbReference type="GO" id="GO:0003917">
    <property type="term" value="F:DNA topoisomerase type I (single strand cut, ATP-independent) activity"/>
    <property type="evidence" value="ECO:0007669"/>
    <property type="project" value="UniProtKB-EC"/>
</dbReference>
<evidence type="ECO:0000313" key="16">
    <source>
        <dbReference type="Proteomes" id="UP000235682"/>
    </source>
</evidence>
<evidence type="ECO:0000256" key="8">
    <source>
        <dbReference type="ARBA" id="ARBA00023235"/>
    </source>
</evidence>
<dbReference type="InterPro" id="IPR013825">
    <property type="entry name" value="Topo_IA_cen_sub2"/>
</dbReference>
<dbReference type="PANTHER" id="PTHR11390:SF21">
    <property type="entry name" value="DNA TOPOISOMERASE 3-ALPHA"/>
    <property type="match status" value="1"/>
</dbReference>
<evidence type="ECO:0000256" key="1">
    <source>
        <dbReference type="ARBA" id="ARBA00000213"/>
    </source>
</evidence>
<feature type="domain" description="Toprim" evidence="13">
    <location>
        <begin position="2"/>
        <end position="140"/>
    </location>
</feature>
<dbReference type="Proteomes" id="UP000235682">
    <property type="component" value="Unassembled WGS sequence"/>
</dbReference>
<reference evidence="15 16" key="1">
    <citation type="submission" date="2017-09" db="EMBL/GenBank/DDBJ databases">
        <title>Bacterial strain isolated from the female urinary microbiota.</title>
        <authorList>
            <person name="Thomas-White K."/>
            <person name="Kumar N."/>
            <person name="Forster S."/>
            <person name="Putonti C."/>
            <person name="Lawley T."/>
            <person name="Wolfe A.J."/>
        </authorList>
    </citation>
    <scope>NUCLEOTIDE SEQUENCE [LARGE SCALE GENOMIC DNA]</scope>
    <source>
        <strain evidence="15 16">UMB0852</strain>
    </source>
</reference>
<comment type="similarity">
    <text evidence="2">Belongs to the type IA topoisomerase family.</text>
</comment>
<dbReference type="CDD" id="cd00186">
    <property type="entry name" value="TOP1Ac"/>
    <property type="match status" value="1"/>
</dbReference>
<dbReference type="Gene3D" id="3.40.50.140">
    <property type="match status" value="1"/>
</dbReference>
<dbReference type="NCBIfam" id="NF005829">
    <property type="entry name" value="PRK07726.1"/>
    <property type="match status" value="1"/>
</dbReference>
<dbReference type="SMART" id="SM00493">
    <property type="entry name" value="TOPRIM"/>
    <property type="match status" value="1"/>
</dbReference>
<evidence type="ECO:0000256" key="7">
    <source>
        <dbReference type="ARBA" id="ARBA00023125"/>
    </source>
</evidence>
<dbReference type="GO" id="GO:0006281">
    <property type="term" value="P:DNA repair"/>
    <property type="evidence" value="ECO:0007669"/>
    <property type="project" value="TreeGrafter"/>
</dbReference>
<dbReference type="PROSITE" id="PS52039">
    <property type="entry name" value="TOPO_IA_2"/>
    <property type="match status" value="1"/>
</dbReference>
<evidence type="ECO:0000256" key="6">
    <source>
        <dbReference type="ARBA" id="ARBA00023029"/>
    </source>
</evidence>
<comment type="caution">
    <text evidence="15">The sequence shown here is derived from an EMBL/GenBank/DDBJ whole genome shotgun (WGS) entry which is preliminary data.</text>
</comment>
<dbReference type="SMART" id="SM00437">
    <property type="entry name" value="TOP1Ac"/>
    <property type="match status" value="1"/>
</dbReference>
<keyword evidence="16" id="KW-1185">Reference proteome</keyword>
<dbReference type="SMART" id="SM00436">
    <property type="entry name" value="TOP1Bc"/>
    <property type="match status" value="1"/>
</dbReference>
<protein>
    <recommendedName>
        <fullName evidence="3">DNA topoisomerase</fullName>
        <ecNumber evidence="3">5.6.2.1</ecNumber>
    </recommendedName>
    <alternativeName>
        <fullName evidence="12">Omega-protein</fullName>
    </alternativeName>
    <alternativeName>
        <fullName evidence="11">Relaxing enzyme</fullName>
    </alternativeName>
    <alternativeName>
        <fullName evidence="9">Swivelase</fullName>
    </alternativeName>
    <alternativeName>
        <fullName evidence="10">Untwisting enzyme</fullName>
    </alternativeName>
</protein>
<dbReference type="InterPro" id="IPR034144">
    <property type="entry name" value="TOPRIM_TopoIII"/>
</dbReference>
<dbReference type="AlphaFoldDB" id="A0A2N6SKU1"/>
<dbReference type="InterPro" id="IPR005738">
    <property type="entry name" value="TopoIII"/>
</dbReference>
<evidence type="ECO:0000256" key="4">
    <source>
        <dbReference type="ARBA" id="ARBA00022723"/>
    </source>
</evidence>
<dbReference type="InterPro" id="IPR025589">
    <property type="entry name" value="Toprim_C_rpt"/>
</dbReference>
<evidence type="ECO:0000256" key="10">
    <source>
        <dbReference type="ARBA" id="ARBA00031985"/>
    </source>
</evidence>
<dbReference type="Gene3D" id="1.10.460.10">
    <property type="entry name" value="Topoisomerase I, domain 2"/>
    <property type="match status" value="1"/>
</dbReference>
<evidence type="ECO:0000313" key="15">
    <source>
        <dbReference type="EMBL" id="PMC56699.1"/>
    </source>
</evidence>
<dbReference type="OrthoDB" id="9803554at2"/>
<dbReference type="EMBL" id="PNHE01000064">
    <property type="protein sequence ID" value="PMC56699.1"/>
    <property type="molecule type" value="Genomic_DNA"/>
</dbReference>
<dbReference type="Gene3D" id="1.10.290.10">
    <property type="entry name" value="Topoisomerase I, domain 4"/>
    <property type="match status" value="1"/>
</dbReference>
<dbReference type="Pfam" id="PF01131">
    <property type="entry name" value="Topoisom_bac"/>
    <property type="match status" value="1"/>
</dbReference>
<accession>A0A2N6SKU1</accession>
<evidence type="ECO:0000256" key="5">
    <source>
        <dbReference type="ARBA" id="ARBA00022842"/>
    </source>
</evidence>
<dbReference type="InterPro" id="IPR013824">
    <property type="entry name" value="Topo_IA_cen_sub1"/>
</dbReference>
<keyword evidence="8 15" id="KW-0413">Isomerase</keyword>
<dbReference type="SUPFAM" id="SSF56712">
    <property type="entry name" value="Prokaryotic type I DNA topoisomerase"/>
    <property type="match status" value="1"/>
</dbReference>
<name>A0A2N6SKU1_9LACT</name>
<dbReference type="GO" id="GO:0006310">
    <property type="term" value="P:DNA recombination"/>
    <property type="evidence" value="ECO:0007669"/>
    <property type="project" value="TreeGrafter"/>
</dbReference>
<evidence type="ECO:0000256" key="12">
    <source>
        <dbReference type="ARBA" id="ARBA00032877"/>
    </source>
</evidence>
<dbReference type="PRINTS" id="PR00417">
    <property type="entry name" value="PRTPISMRASEI"/>
</dbReference>
<dbReference type="GO" id="GO:0046872">
    <property type="term" value="F:metal ion binding"/>
    <property type="evidence" value="ECO:0007669"/>
    <property type="project" value="UniProtKB-KW"/>
</dbReference>
<organism evidence="15 16">
    <name type="scientific">Dolosicoccus paucivorans</name>
    <dbReference type="NCBI Taxonomy" id="84521"/>
    <lineage>
        <taxon>Bacteria</taxon>
        <taxon>Bacillati</taxon>
        <taxon>Bacillota</taxon>
        <taxon>Bacilli</taxon>
        <taxon>Lactobacillales</taxon>
        <taxon>Aerococcaceae</taxon>
        <taxon>Dolosicoccus</taxon>
    </lineage>
</organism>
<keyword evidence="6" id="KW-0799">Topoisomerase</keyword>
<keyword evidence="4" id="KW-0479">Metal-binding</keyword>
<dbReference type="GO" id="GO:0006265">
    <property type="term" value="P:DNA topological change"/>
    <property type="evidence" value="ECO:0007669"/>
    <property type="project" value="InterPro"/>
</dbReference>
<dbReference type="InterPro" id="IPR023406">
    <property type="entry name" value="Topo_IA_AS"/>
</dbReference>
<dbReference type="PROSITE" id="PS00396">
    <property type="entry name" value="TOPO_IA_1"/>
    <property type="match status" value="1"/>
</dbReference>
<evidence type="ECO:0000256" key="2">
    <source>
        <dbReference type="ARBA" id="ARBA00009446"/>
    </source>
</evidence>
<dbReference type="InterPro" id="IPR003602">
    <property type="entry name" value="Topo_IA_DNA-bd_dom"/>
</dbReference>
<dbReference type="PROSITE" id="PS50880">
    <property type="entry name" value="TOPRIM"/>
    <property type="match status" value="1"/>
</dbReference>
<proteinExistence type="inferred from homology"/>
<comment type="catalytic activity">
    <reaction evidence="1">
        <text>ATP-independent breakage of single-stranded DNA, followed by passage and rejoining.</text>
        <dbReference type="EC" id="5.6.2.1"/>
    </reaction>
</comment>
<gene>
    <name evidence="15" type="ORF">CJ205_08380</name>
</gene>
<dbReference type="GO" id="GO:0043597">
    <property type="term" value="C:cytoplasmic replication fork"/>
    <property type="evidence" value="ECO:0007669"/>
    <property type="project" value="TreeGrafter"/>
</dbReference>
<evidence type="ECO:0000256" key="3">
    <source>
        <dbReference type="ARBA" id="ARBA00012891"/>
    </source>
</evidence>
<dbReference type="InterPro" id="IPR023405">
    <property type="entry name" value="Topo_IA_core_domain"/>
</dbReference>
<dbReference type="CDD" id="cd03362">
    <property type="entry name" value="TOPRIM_TopoIA_TopoIII"/>
    <property type="match status" value="1"/>
</dbReference>
<feature type="domain" description="Topo IA-type catalytic" evidence="14">
    <location>
        <begin position="156"/>
        <end position="594"/>
    </location>
</feature>
<keyword evidence="5" id="KW-0460">Magnesium</keyword>
<dbReference type="InterPro" id="IPR000380">
    <property type="entry name" value="Topo_IA"/>
</dbReference>
<dbReference type="Gene3D" id="2.70.20.10">
    <property type="entry name" value="Topoisomerase I, domain 3"/>
    <property type="match status" value="1"/>
</dbReference>
<evidence type="ECO:0000256" key="11">
    <source>
        <dbReference type="ARBA" id="ARBA00032235"/>
    </source>
</evidence>
<dbReference type="InterPro" id="IPR006171">
    <property type="entry name" value="TOPRIM_dom"/>
</dbReference>